<protein>
    <submittedName>
        <fullName evidence="2">Uncharacterized protein</fullName>
    </submittedName>
</protein>
<dbReference type="EMBL" id="PVTE01000025">
    <property type="protein sequence ID" value="PRY29797.1"/>
    <property type="molecule type" value="Genomic_DNA"/>
</dbReference>
<keyword evidence="3" id="KW-1185">Reference proteome</keyword>
<accession>A0A2T0S8N5</accession>
<gene>
    <name evidence="2" type="ORF">CLV58_12559</name>
</gene>
<feature type="region of interest" description="Disordered" evidence="1">
    <location>
        <begin position="495"/>
        <end position="514"/>
    </location>
</feature>
<dbReference type="RefSeq" id="WP_106140079.1">
    <property type="nucleotide sequence ID" value="NZ_PVTE01000025.1"/>
</dbReference>
<name>A0A2T0S8N5_9BACT</name>
<sequence length="938" mass="100028">MLFDTTAPSSSFWTPPKLATGKDKFLLSLMGYGADGSQNGWGKISSWIPGLNVAANNSAQITARQAGLGDVANAIGSDMDNRMQKLQAGVNVVKGAVGVATANPALIQSGVQGLTQSISGLANAQDDPTQYTRGTTAYQRFFDGGKLSVKPVGRMPEKSAAQKNVDQVTRQAQDKADMFMVANGFRPASSLTGINADESYSSDYQPVNMTAPPVPVKNPVSAPADGSLPTPAVGTLPTRSNARNFIRVDDETFGVANGQPVSSVTGVVAPGKSAVPNDLRGAIDTGTDWTRTWMARQAALGNAALQRDDMQASTRIGKTEITAPSDMNAMGTTIGDAAGYYNPNTGKSHISSANDPAYASTAATHEATHNAQDLLTYRKDGKDSGALHKTYQEISARIQHPTGLAKMLTSKRAQNYNSYLSKPEEAHARIMQLRRELNMAPDANIDRETLSKYFKGKPSQAANDLRAILSEDDIYQLLDPKKVVSTQRERNDGQLYAASGGKLPGENRYPASDKVSEDAVIIDKATGQKLGEMRHGERVFDQDATRTMEALVDRGDHASLGRFVLAEMLTHPDYQDRNAVAVAFAGGGKLTGRPVGRLPEKDKAQRYAEQSAFNRRIDEQMFNAINGYAPLSSYTGIQAGSQPVPVPVDRPAPILPDPTGNDIPEVTVSGKRTTATQRPYTMLPEGAASAASLTGMADRVVAPPVLATPAVPSHPSPATPATTATSEKVKKAGGGVDWWGMGSDALRAVTAAIGAGQPLPTRPVNPNLQQMSRELADRQNEGLSGLERTNLLRQQADQQGRDVQMIRDTIGGGGNANAVLAAVGAASDRSNAMTQQIEGVDRSQRQQNRENYYRDLIGSQAGSDAIFAQQYAQAVQQKGAFAQAMAANLQSMADRSQYDKAYGEGSTYHDLMTQLLKRTGSRRDYADAPVTSLTPKLP</sequence>
<dbReference type="AlphaFoldDB" id="A0A2T0S8N5"/>
<comment type="caution">
    <text evidence="2">The sequence shown here is derived from an EMBL/GenBank/DDBJ whole genome shotgun (WGS) entry which is preliminary data.</text>
</comment>
<reference evidence="2 3" key="1">
    <citation type="submission" date="2018-03" db="EMBL/GenBank/DDBJ databases">
        <title>Genomic Encyclopedia of Archaeal and Bacterial Type Strains, Phase II (KMG-II): from individual species to whole genera.</title>
        <authorList>
            <person name="Goeker M."/>
        </authorList>
    </citation>
    <scope>NUCLEOTIDE SEQUENCE [LARGE SCALE GENOMIC DNA]</scope>
    <source>
        <strain evidence="2 3">DSM 28354</strain>
    </source>
</reference>
<organism evidence="2 3">
    <name type="scientific">Spirosoma oryzae</name>
    <dbReference type="NCBI Taxonomy" id="1469603"/>
    <lineage>
        <taxon>Bacteria</taxon>
        <taxon>Pseudomonadati</taxon>
        <taxon>Bacteroidota</taxon>
        <taxon>Cytophagia</taxon>
        <taxon>Cytophagales</taxon>
        <taxon>Cytophagaceae</taxon>
        <taxon>Spirosoma</taxon>
    </lineage>
</organism>
<evidence type="ECO:0000313" key="3">
    <source>
        <dbReference type="Proteomes" id="UP000238375"/>
    </source>
</evidence>
<proteinExistence type="predicted"/>
<dbReference type="Proteomes" id="UP000238375">
    <property type="component" value="Unassembled WGS sequence"/>
</dbReference>
<evidence type="ECO:0000256" key="1">
    <source>
        <dbReference type="SAM" id="MobiDB-lite"/>
    </source>
</evidence>
<evidence type="ECO:0000313" key="2">
    <source>
        <dbReference type="EMBL" id="PRY29797.1"/>
    </source>
</evidence>